<gene>
    <name evidence="8" type="primary">mntP</name>
    <name evidence="9" type="ORF">HYY20_12045</name>
</gene>
<comment type="caution">
    <text evidence="9">The sequence shown here is derived from an EMBL/GenBank/DDBJ whole genome shotgun (WGS) entry which is preliminary data.</text>
</comment>
<evidence type="ECO:0000256" key="4">
    <source>
        <dbReference type="ARBA" id="ARBA00022989"/>
    </source>
</evidence>
<dbReference type="InterPro" id="IPR022929">
    <property type="entry name" value="Put_MntP"/>
</dbReference>
<keyword evidence="5 8" id="KW-0406">Ion transport</keyword>
<feature type="transmembrane region" description="Helical" evidence="8">
    <location>
        <begin position="6"/>
        <end position="25"/>
    </location>
</feature>
<proteinExistence type="inferred from homology"/>
<dbReference type="HAMAP" id="MF_01521">
    <property type="entry name" value="MntP_pump"/>
    <property type="match status" value="1"/>
</dbReference>
<keyword evidence="4 8" id="KW-1133">Transmembrane helix</keyword>
<feature type="transmembrane region" description="Helical" evidence="8">
    <location>
        <begin position="99"/>
        <end position="123"/>
    </location>
</feature>
<reference evidence="9" key="1">
    <citation type="submission" date="2020-07" db="EMBL/GenBank/DDBJ databases">
        <title>Huge and variable diversity of episymbiotic CPR bacteria and DPANN archaea in groundwater ecosystems.</title>
        <authorList>
            <person name="He C.Y."/>
            <person name="Keren R."/>
            <person name="Whittaker M."/>
            <person name="Farag I.F."/>
            <person name="Doudna J."/>
            <person name="Cate J.H.D."/>
            <person name="Banfield J.F."/>
        </authorList>
    </citation>
    <scope>NUCLEOTIDE SEQUENCE</scope>
    <source>
        <strain evidence="9">NC_groundwater_672_Ag_B-0.1um_62_36</strain>
    </source>
</reference>
<dbReference type="EMBL" id="JACPRF010000370">
    <property type="protein sequence ID" value="MBI2877602.1"/>
    <property type="molecule type" value="Genomic_DNA"/>
</dbReference>
<feature type="transmembrane region" description="Helical" evidence="8">
    <location>
        <begin position="37"/>
        <end position="56"/>
    </location>
</feature>
<comment type="function">
    <text evidence="8">Probably functions as a manganese efflux pump.</text>
</comment>
<organism evidence="9 10">
    <name type="scientific">Tectimicrobiota bacterium</name>
    <dbReference type="NCBI Taxonomy" id="2528274"/>
    <lineage>
        <taxon>Bacteria</taxon>
        <taxon>Pseudomonadati</taxon>
        <taxon>Nitrospinota/Tectimicrobiota group</taxon>
        <taxon>Candidatus Tectimicrobiota</taxon>
    </lineage>
</organism>
<evidence type="ECO:0000256" key="3">
    <source>
        <dbReference type="ARBA" id="ARBA00022692"/>
    </source>
</evidence>
<comment type="similarity">
    <text evidence="8">Belongs to the MntP (TC 9.B.29) family.</text>
</comment>
<dbReference type="GO" id="GO:0005384">
    <property type="term" value="F:manganese ion transmembrane transporter activity"/>
    <property type="evidence" value="ECO:0007669"/>
    <property type="project" value="UniProtKB-UniRule"/>
</dbReference>
<evidence type="ECO:0000313" key="9">
    <source>
        <dbReference type="EMBL" id="MBI2877602.1"/>
    </source>
</evidence>
<feature type="transmembrane region" description="Helical" evidence="8">
    <location>
        <begin position="129"/>
        <end position="150"/>
    </location>
</feature>
<name>A0A932FXP8_UNCTE</name>
<keyword evidence="1 8" id="KW-0813">Transport</keyword>
<evidence type="ECO:0000256" key="2">
    <source>
        <dbReference type="ARBA" id="ARBA00022475"/>
    </source>
</evidence>
<evidence type="ECO:0000313" key="10">
    <source>
        <dbReference type="Proteomes" id="UP000769766"/>
    </source>
</evidence>
<evidence type="ECO:0000256" key="7">
    <source>
        <dbReference type="ARBA" id="ARBA00023211"/>
    </source>
</evidence>
<dbReference type="PANTHER" id="PTHR35529:SF1">
    <property type="entry name" value="MANGANESE EFFLUX PUMP MNTP-RELATED"/>
    <property type="match status" value="1"/>
</dbReference>
<keyword evidence="7 8" id="KW-0464">Manganese</keyword>
<evidence type="ECO:0000256" key="5">
    <source>
        <dbReference type="ARBA" id="ARBA00023065"/>
    </source>
</evidence>
<accession>A0A932FXP8</accession>
<keyword evidence="3 8" id="KW-0812">Transmembrane</keyword>
<comment type="subcellular location">
    <subcellularLocation>
        <location evidence="8">Cell membrane</location>
        <topology evidence="8">Multi-pass membrane protein</topology>
    </subcellularLocation>
</comment>
<feature type="transmembrane region" description="Helical" evidence="8">
    <location>
        <begin position="68"/>
        <end position="87"/>
    </location>
</feature>
<keyword evidence="2 8" id="KW-1003">Cell membrane</keyword>
<sequence>MVAIILIAFGLSMDAFAVSITSGMTTRCLRIGNALRIAIYFGCFQAFMPLLGWLVGLALSDFIMSVDHWIAFSLLSLIGIRMIYESITTEVSEARTDPIGLYALLILSISTSIDALAVGVSFALLGIPISIPMVIIGTVTFSLSFFGVFIGNRFGRLLGNKLEILGGLILIGIGTKILIEHLT</sequence>
<dbReference type="PANTHER" id="PTHR35529">
    <property type="entry name" value="MANGANESE EFFLUX PUMP MNTP-RELATED"/>
    <property type="match status" value="1"/>
</dbReference>
<evidence type="ECO:0000256" key="1">
    <source>
        <dbReference type="ARBA" id="ARBA00022448"/>
    </source>
</evidence>
<feature type="transmembrane region" description="Helical" evidence="8">
    <location>
        <begin position="162"/>
        <end position="179"/>
    </location>
</feature>
<dbReference type="Proteomes" id="UP000769766">
    <property type="component" value="Unassembled WGS sequence"/>
</dbReference>
<dbReference type="Pfam" id="PF02659">
    <property type="entry name" value="Mntp"/>
    <property type="match status" value="1"/>
</dbReference>
<dbReference type="AlphaFoldDB" id="A0A932FXP8"/>
<protein>
    <recommendedName>
        <fullName evidence="8">Putative manganese efflux pump MntP</fullName>
    </recommendedName>
</protein>
<evidence type="ECO:0000256" key="8">
    <source>
        <dbReference type="HAMAP-Rule" id="MF_01521"/>
    </source>
</evidence>
<keyword evidence="6 8" id="KW-0472">Membrane</keyword>
<dbReference type="GO" id="GO:0005886">
    <property type="term" value="C:plasma membrane"/>
    <property type="evidence" value="ECO:0007669"/>
    <property type="project" value="UniProtKB-SubCell"/>
</dbReference>
<dbReference type="InterPro" id="IPR003810">
    <property type="entry name" value="Mntp/YtaF"/>
</dbReference>
<evidence type="ECO:0000256" key="6">
    <source>
        <dbReference type="ARBA" id="ARBA00023136"/>
    </source>
</evidence>